<dbReference type="SFLD" id="SFLDS00057">
    <property type="entry name" value="Glutaminase/Asparaginase"/>
    <property type="match status" value="1"/>
</dbReference>
<evidence type="ECO:0000259" key="4">
    <source>
        <dbReference type="Pfam" id="PF00710"/>
    </source>
</evidence>
<dbReference type="InterPro" id="IPR006034">
    <property type="entry name" value="Asparaginase/glutaminase-like"/>
</dbReference>
<dbReference type="InterPro" id="IPR004550">
    <property type="entry name" value="AsnASE_II"/>
</dbReference>
<dbReference type="PIRSF" id="PIRSF001220">
    <property type="entry name" value="L-ASNase_gatD"/>
    <property type="match status" value="1"/>
</dbReference>
<dbReference type="PANTHER" id="PTHR11707:SF28">
    <property type="entry name" value="60 KDA LYSOPHOSPHOLIPASE"/>
    <property type="match status" value="1"/>
</dbReference>
<sequence length="329" mass="33188">MTSPHVIVLSLGGTIFMSQDASGAAAPGSRGPAAVAGIDAGAIEVRHREIANIGSPSIRPADLRTALDLAREAVDGGALGVVLSHGTDTLEESAFLLQRYWDREAPLVLTGAMRAADAPGADGPANLRDAVLAAAAPSARGLGVLVVMDAAAHLADRVTKLSSREVGAFGSEPGGPLAIVAPDDLHLLQGPLPRRGFVGGDLPRELPSVPVLALGIGDEAALLDAVPAGSLAGLVLIGSGMGHVPAAAMDRVRAHIAGGTAVVVATRTPRGGTSDRHYSYPGSEVDLQRAGAVMAGLLSAHKARLLLQVLLADGADASRLRAAFAEHAV</sequence>
<dbReference type="RefSeq" id="WP_376977303.1">
    <property type="nucleotide sequence ID" value="NZ_JBHLSV010000001.1"/>
</dbReference>
<reference evidence="6 7" key="1">
    <citation type="submission" date="2024-09" db="EMBL/GenBank/DDBJ databases">
        <authorList>
            <person name="Sun Q."/>
            <person name="Mori K."/>
        </authorList>
    </citation>
    <scope>NUCLEOTIDE SEQUENCE [LARGE SCALE GENOMIC DNA]</scope>
    <source>
        <strain evidence="6 7">CICC 10874</strain>
    </source>
</reference>
<dbReference type="InterPro" id="IPR036152">
    <property type="entry name" value="Asp/glu_Ase-like_sf"/>
</dbReference>
<dbReference type="InterPro" id="IPR037152">
    <property type="entry name" value="L-asparaginase_N_sf"/>
</dbReference>
<dbReference type="PROSITE" id="PS51732">
    <property type="entry name" value="ASN_GLN_ASE_3"/>
    <property type="match status" value="1"/>
</dbReference>
<dbReference type="SUPFAM" id="SSF53774">
    <property type="entry name" value="Glutaminase/Asparaginase"/>
    <property type="match status" value="1"/>
</dbReference>
<protein>
    <submittedName>
        <fullName evidence="6">Asparaginase</fullName>
    </submittedName>
</protein>
<dbReference type="InterPro" id="IPR027473">
    <property type="entry name" value="L-asparaginase_C"/>
</dbReference>
<feature type="domain" description="Asparaginase/glutaminase C-terminal" evidence="5">
    <location>
        <begin position="209"/>
        <end position="324"/>
    </location>
</feature>
<accession>A0ABV6R680</accession>
<dbReference type="PANTHER" id="PTHR11707">
    <property type="entry name" value="L-ASPARAGINASE"/>
    <property type="match status" value="1"/>
</dbReference>
<evidence type="ECO:0000313" key="7">
    <source>
        <dbReference type="Proteomes" id="UP001589793"/>
    </source>
</evidence>
<name>A0ABV6R680_9MICO</name>
<evidence type="ECO:0000259" key="5">
    <source>
        <dbReference type="Pfam" id="PF17763"/>
    </source>
</evidence>
<dbReference type="InterPro" id="IPR027475">
    <property type="entry name" value="Asparaginase/glutaminase_AS2"/>
</dbReference>
<keyword evidence="2" id="KW-0378">Hydrolase</keyword>
<dbReference type="Gene3D" id="3.40.50.1170">
    <property type="entry name" value="L-asparaginase, N-terminal domain"/>
    <property type="match status" value="1"/>
</dbReference>
<dbReference type="Gene3D" id="3.40.50.40">
    <property type="match status" value="1"/>
</dbReference>
<feature type="domain" description="L-asparaginase N-terminal" evidence="4">
    <location>
        <begin position="5"/>
        <end position="189"/>
    </location>
</feature>
<dbReference type="InterPro" id="IPR027474">
    <property type="entry name" value="L-asparaginase_N"/>
</dbReference>
<dbReference type="CDD" id="cd08964">
    <property type="entry name" value="L-asparaginase_II"/>
    <property type="match status" value="1"/>
</dbReference>
<evidence type="ECO:0000256" key="2">
    <source>
        <dbReference type="ARBA" id="ARBA00022801"/>
    </source>
</evidence>
<dbReference type="EMBL" id="JBHLSV010000001">
    <property type="protein sequence ID" value="MFC0672487.1"/>
    <property type="molecule type" value="Genomic_DNA"/>
</dbReference>
<gene>
    <name evidence="6" type="ORF">ACFFF6_00800</name>
</gene>
<dbReference type="InterPro" id="IPR040919">
    <property type="entry name" value="Asparaginase_C"/>
</dbReference>
<comment type="caution">
    <text evidence="6">The sequence shown here is derived from an EMBL/GenBank/DDBJ whole genome shotgun (WGS) entry which is preliminary data.</text>
</comment>
<comment type="similarity">
    <text evidence="1">Belongs to the asparaginase 1 family.</text>
</comment>
<dbReference type="PROSITE" id="PS00917">
    <property type="entry name" value="ASN_GLN_ASE_2"/>
    <property type="match status" value="1"/>
</dbReference>
<evidence type="ECO:0000313" key="6">
    <source>
        <dbReference type="EMBL" id="MFC0672487.1"/>
    </source>
</evidence>
<evidence type="ECO:0000256" key="3">
    <source>
        <dbReference type="PROSITE-ProRule" id="PRU10100"/>
    </source>
</evidence>
<dbReference type="Proteomes" id="UP001589793">
    <property type="component" value="Unassembled WGS sequence"/>
</dbReference>
<feature type="active site" evidence="3">
    <location>
        <position position="87"/>
    </location>
</feature>
<dbReference type="Pfam" id="PF17763">
    <property type="entry name" value="Asparaginase_C"/>
    <property type="match status" value="1"/>
</dbReference>
<proteinExistence type="inferred from homology"/>
<organism evidence="6 7">
    <name type="scientific">Brachybacterium hainanense</name>
    <dbReference type="NCBI Taxonomy" id="1541174"/>
    <lineage>
        <taxon>Bacteria</taxon>
        <taxon>Bacillati</taxon>
        <taxon>Actinomycetota</taxon>
        <taxon>Actinomycetes</taxon>
        <taxon>Micrococcales</taxon>
        <taxon>Dermabacteraceae</taxon>
        <taxon>Brachybacterium</taxon>
    </lineage>
</organism>
<dbReference type="Pfam" id="PF00710">
    <property type="entry name" value="Asparaginase"/>
    <property type="match status" value="1"/>
</dbReference>
<keyword evidence="7" id="KW-1185">Reference proteome</keyword>
<evidence type="ECO:0000256" key="1">
    <source>
        <dbReference type="ARBA" id="ARBA00010518"/>
    </source>
</evidence>
<dbReference type="SMART" id="SM00870">
    <property type="entry name" value="Asparaginase"/>
    <property type="match status" value="1"/>
</dbReference>
<dbReference type="PIRSF" id="PIRSF500176">
    <property type="entry name" value="L_ASNase"/>
    <property type="match status" value="1"/>
</dbReference>
<dbReference type="PRINTS" id="PR00139">
    <property type="entry name" value="ASNGLNASE"/>
</dbReference>